<feature type="compositionally biased region" description="Basic residues" evidence="1">
    <location>
        <begin position="93"/>
        <end position="103"/>
    </location>
</feature>
<feature type="non-terminal residue" evidence="2">
    <location>
        <position position="1"/>
    </location>
</feature>
<protein>
    <submittedName>
        <fullName evidence="2">(spotted green pufferfish) hypothetical protein</fullName>
    </submittedName>
</protein>
<feature type="region of interest" description="Disordered" evidence="1">
    <location>
        <begin position="1"/>
        <end position="36"/>
    </location>
</feature>
<feature type="compositionally biased region" description="Polar residues" evidence="1">
    <location>
        <begin position="1"/>
        <end position="10"/>
    </location>
</feature>
<feature type="compositionally biased region" description="Low complexity" evidence="1">
    <location>
        <begin position="121"/>
        <end position="134"/>
    </location>
</feature>
<feature type="compositionally biased region" description="Polar residues" evidence="1">
    <location>
        <begin position="81"/>
        <end position="91"/>
    </location>
</feature>
<feature type="compositionally biased region" description="Low complexity" evidence="1">
    <location>
        <begin position="27"/>
        <end position="36"/>
    </location>
</feature>
<evidence type="ECO:0000256" key="1">
    <source>
        <dbReference type="SAM" id="MobiDB-lite"/>
    </source>
</evidence>
<reference evidence="2" key="2">
    <citation type="submission" date="2004-02" db="EMBL/GenBank/DDBJ databases">
        <authorList>
            <consortium name="Genoscope"/>
            <consortium name="Whitehead Institute Centre for Genome Research"/>
        </authorList>
    </citation>
    <scope>NUCLEOTIDE SEQUENCE</scope>
</reference>
<dbReference type="AlphaFoldDB" id="Q4T5L0"/>
<evidence type="ECO:0000313" key="2">
    <source>
        <dbReference type="EMBL" id="CAF91822.1"/>
    </source>
</evidence>
<feature type="region of interest" description="Disordered" evidence="1">
    <location>
        <begin position="67"/>
        <end position="141"/>
    </location>
</feature>
<sequence>LSGSAVPSDQQETEHGGKTRRSRSGDPPASAPLLPLRSARLTVCVTVDKLNNLKQKDRLLISKPKVSTVTAKPTKLERRQTSTLAPTTAGTKTRAKVPTRKLSLKPPLLFLQPVARNPGKTRSSSNRSRPPTSTLWGRSDT</sequence>
<proteinExistence type="predicted"/>
<gene>
    <name evidence="2" type="ORF">GSTENG00006751001</name>
</gene>
<dbReference type="EMBL" id="CAAE01009212">
    <property type="protein sequence ID" value="CAF91822.1"/>
    <property type="molecule type" value="Genomic_DNA"/>
</dbReference>
<comment type="caution">
    <text evidence="2">The sequence shown here is derived from an EMBL/GenBank/DDBJ whole genome shotgun (WGS) entry which is preliminary data.</text>
</comment>
<accession>Q4T5L0</accession>
<name>Q4T5L0_TETNG</name>
<reference evidence="2" key="1">
    <citation type="journal article" date="2004" name="Nature">
        <title>Genome duplication in the teleost fish Tetraodon nigroviridis reveals the early vertebrate proto-karyotype.</title>
        <authorList>
            <person name="Jaillon O."/>
            <person name="Aury J.-M."/>
            <person name="Brunet F."/>
            <person name="Petit J.-L."/>
            <person name="Stange-Thomann N."/>
            <person name="Mauceli E."/>
            <person name="Bouneau L."/>
            <person name="Fischer C."/>
            <person name="Ozouf-Costaz C."/>
            <person name="Bernot A."/>
            <person name="Nicaud S."/>
            <person name="Jaffe D."/>
            <person name="Fisher S."/>
            <person name="Lutfalla G."/>
            <person name="Dossat C."/>
            <person name="Segurens B."/>
            <person name="Dasilva C."/>
            <person name="Salanoubat M."/>
            <person name="Levy M."/>
            <person name="Boudet N."/>
            <person name="Castellano S."/>
            <person name="Anthouard V."/>
            <person name="Jubin C."/>
            <person name="Castelli V."/>
            <person name="Katinka M."/>
            <person name="Vacherie B."/>
            <person name="Biemont C."/>
            <person name="Skalli Z."/>
            <person name="Cattolico L."/>
            <person name="Poulain J."/>
            <person name="De Berardinis V."/>
            <person name="Cruaud C."/>
            <person name="Duprat S."/>
            <person name="Brottier P."/>
            <person name="Coutanceau J.-P."/>
            <person name="Gouzy J."/>
            <person name="Parra G."/>
            <person name="Lardier G."/>
            <person name="Chapple C."/>
            <person name="McKernan K.J."/>
            <person name="McEwan P."/>
            <person name="Bosak S."/>
            <person name="Kellis M."/>
            <person name="Volff J.-N."/>
            <person name="Guigo R."/>
            <person name="Zody M.C."/>
            <person name="Mesirov J."/>
            <person name="Lindblad-Toh K."/>
            <person name="Birren B."/>
            <person name="Nusbaum C."/>
            <person name="Kahn D."/>
            <person name="Robinson-Rechavi M."/>
            <person name="Laudet V."/>
            <person name="Schachter V."/>
            <person name="Quetier F."/>
            <person name="Saurin W."/>
            <person name="Scarpelli C."/>
            <person name="Wincker P."/>
            <person name="Lander E.S."/>
            <person name="Weissenbach J."/>
            <person name="Roest Crollius H."/>
        </authorList>
    </citation>
    <scope>NUCLEOTIDE SEQUENCE [LARGE SCALE GENOMIC DNA]</scope>
</reference>
<organism evidence="2">
    <name type="scientific">Tetraodon nigroviridis</name>
    <name type="common">Spotted green pufferfish</name>
    <name type="synonym">Chelonodon nigroviridis</name>
    <dbReference type="NCBI Taxonomy" id="99883"/>
    <lineage>
        <taxon>Eukaryota</taxon>
        <taxon>Metazoa</taxon>
        <taxon>Chordata</taxon>
        <taxon>Craniata</taxon>
        <taxon>Vertebrata</taxon>
        <taxon>Euteleostomi</taxon>
        <taxon>Actinopterygii</taxon>
        <taxon>Neopterygii</taxon>
        <taxon>Teleostei</taxon>
        <taxon>Neoteleostei</taxon>
        <taxon>Acanthomorphata</taxon>
        <taxon>Eupercaria</taxon>
        <taxon>Tetraodontiformes</taxon>
        <taxon>Tetradontoidea</taxon>
        <taxon>Tetraodontidae</taxon>
        <taxon>Tetraodon</taxon>
    </lineage>
</organism>
<dbReference type="KEGG" id="tng:GSTEN00006751G001"/>